<dbReference type="AlphaFoldDB" id="A0A840PL49"/>
<keyword evidence="3" id="KW-1185">Reference proteome</keyword>
<evidence type="ECO:0000313" key="2">
    <source>
        <dbReference type="EMBL" id="MBB5136775.1"/>
    </source>
</evidence>
<protein>
    <submittedName>
        <fullName evidence="2">2-polyprenyl-6-methoxyphenol hydroxylase-like FAD-dependent oxidoreductase</fullName>
    </submittedName>
</protein>
<proteinExistence type="predicted"/>
<sequence>MTAEPADGTRPRSRYLPPTVEDVRRRLRVFAGTDFGVQSPRRLSRFGDATTRLAERYRAGRVLLAGDSAQVVARIAWIGGVHGL</sequence>
<dbReference type="InterPro" id="IPR036188">
    <property type="entry name" value="FAD/NAD-bd_sf"/>
</dbReference>
<dbReference type="Gene3D" id="3.30.70.2450">
    <property type="match status" value="1"/>
</dbReference>
<gene>
    <name evidence="2" type="ORF">HNP84_006526</name>
</gene>
<dbReference type="InterPro" id="IPR002938">
    <property type="entry name" value="FAD-bd"/>
</dbReference>
<evidence type="ECO:0000259" key="1">
    <source>
        <dbReference type="Pfam" id="PF01494"/>
    </source>
</evidence>
<accession>A0A840PL49</accession>
<comment type="caution">
    <text evidence="2">The sequence shown here is derived from an EMBL/GenBank/DDBJ whole genome shotgun (WGS) entry which is preliminary data.</text>
</comment>
<feature type="domain" description="FAD-binding" evidence="1">
    <location>
        <begin position="16"/>
        <end position="72"/>
    </location>
</feature>
<dbReference type="EMBL" id="JACHGN010000015">
    <property type="protein sequence ID" value="MBB5136775.1"/>
    <property type="molecule type" value="Genomic_DNA"/>
</dbReference>
<reference evidence="2 3" key="1">
    <citation type="submission" date="2020-08" db="EMBL/GenBank/DDBJ databases">
        <title>Genomic Encyclopedia of Type Strains, Phase IV (KMG-IV): sequencing the most valuable type-strain genomes for metagenomic binning, comparative biology and taxonomic classification.</title>
        <authorList>
            <person name="Goeker M."/>
        </authorList>
    </citation>
    <scope>NUCLEOTIDE SEQUENCE [LARGE SCALE GENOMIC DNA]</scope>
    <source>
        <strain evidence="2 3">DSM 45615</strain>
    </source>
</reference>
<evidence type="ECO:0000313" key="3">
    <source>
        <dbReference type="Proteomes" id="UP000578449"/>
    </source>
</evidence>
<dbReference type="GO" id="GO:0071949">
    <property type="term" value="F:FAD binding"/>
    <property type="evidence" value="ECO:0007669"/>
    <property type="project" value="InterPro"/>
</dbReference>
<organism evidence="2 3">
    <name type="scientific">Thermocatellispora tengchongensis</name>
    <dbReference type="NCBI Taxonomy" id="1073253"/>
    <lineage>
        <taxon>Bacteria</taxon>
        <taxon>Bacillati</taxon>
        <taxon>Actinomycetota</taxon>
        <taxon>Actinomycetes</taxon>
        <taxon>Streptosporangiales</taxon>
        <taxon>Streptosporangiaceae</taxon>
        <taxon>Thermocatellispora</taxon>
    </lineage>
</organism>
<name>A0A840PL49_9ACTN</name>
<dbReference type="Gene3D" id="3.50.50.60">
    <property type="entry name" value="FAD/NAD(P)-binding domain"/>
    <property type="match status" value="1"/>
</dbReference>
<dbReference type="Proteomes" id="UP000578449">
    <property type="component" value="Unassembled WGS sequence"/>
</dbReference>
<dbReference type="Pfam" id="PF01494">
    <property type="entry name" value="FAD_binding_3"/>
    <property type="match status" value="1"/>
</dbReference>